<evidence type="ECO:0000256" key="2">
    <source>
        <dbReference type="ARBA" id="ARBA00022771"/>
    </source>
</evidence>
<keyword evidence="7" id="KW-1185">Reference proteome</keyword>
<evidence type="ECO:0000256" key="1">
    <source>
        <dbReference type="ARBA" id="ARBA00022723"/>
    </source>
</evidence>
<dbReference type="PROSITE" id="PS50865">
    <property type="entry name" value="ZF_MYND_2"/>
    <property type="match status" value="1"/>
</dbReference>
<protein>
    <recommendedName>
        <fullName evidence="5">MYND-type domain-containing protein</fullName>
    </recommendedName>
</protein>
<keyword evidence="2 4" id="KW-0863">Zinc-finger</keyword>
<organism evidence="6 7">
    <name type="scientific">Candolleomyces eurysporus</name>
    <dbReference type="NCBI Taxonomy" id="2828524"/>
    <lineage>
        <taxon>Eukaryota</taxon>
        <taxon>Fungi</taxon>
        <taxon>Dikarya</taxon>
        <taxon>Basidiomycota</taxon>
        <taxon>Agaricomycotina</taxon>
        <taxon>Agaricomycetes</taxon>
        <taxon>Agaricomycetidae</taxon>
        <taxon>Agaricales</taxon>
        <taxon>Agaricineae</taxon>
        <taxon>Psathyrellaceae</taxon>
        <taxon>Candolleomyces</taxon>
    </lineage>
</organism>
<dbReference type="InterPro" id="IPR002893">
    <property type="entry name" value="Znf_MYND"/>
</dbReference>
<dbReference type="EMBL" id="JANBPK010001228">
    <property type="protein sequence ID" value="KAJ2924328.1"/>
    <property type="molecule type" value="Genomic_DNA"/>
</dbReference>
<evidence type="ECO:0000259" key="5">
    <source>
        <dbReference type="PROSITE" id="PS50865"/>
    </source>
</evidence>
<sequence length="647" mass="72822">MPLRSIPHCVDSESDRDTAFKLMFISMQTQSPDPVVRERAYLALMRAEKPAFPPIEALPCANVQPKLRSACDGLGKMACSDCKLVSYCSKDCQKDHWKLHKRDCKSPIKSEDWLPSWAREDRPPIFMRDETQEEAFYRRLTGEFDGGCALWGNVPAMDVINLGANESDATKDLSIAFVASGDMRNVVKTINSLPSNFSGKLTILLNDVTTPIACRNFALLLILGTIPDEALAADVALHLWYSVFLPKEYRVQVGLAIAAALDKSRNDSTSIPVGRRSTVSYFYPPEAVAYLVNLAPDAKVSKLSALDAQIEYSRVQGAHSRRDYRDRMYARLRPSHRVAVQEYRRSGIVLPFGAPNFHFDTPNVSLFSLNGRWLQDDSSDPLEGWDISAVIAAGKAHGARPEDIYGCLYFYLTEQLRMFAKRLRKLSISFKLYSTEACGLACAIKSGRLTELDLPPTVRFDRIEVSNILDAQYVGMNAVLITWGPLLSDNPFATIVGYFMNWSLLEKDGDPKNCEEEIIDDCITRVMDRDEKANRLLASKPSGNPMTDIATVTQILVTVMTVQALAAVYDNSAPFSTYLTKRGLSRILKKTKLRLKENHTVVSRRLRVPLQSPPDALPEFPDDDSWYNYTNLNKYTWVERFVEFSRE</sequence>
<reference evidence="6" key="1">
    <citation type="submission" date="2022-06" db="EMBL/GenBank/DDBJ databases">
        <title>Genome Sequence of Candolleomyces eurysporus.</title>
        <authorList>
            <person name="Buettner E."/>
        </authorList>
    </citation>
    <scope>NUCLEOTIDE SEQUENCE</scope>
    <source>
        <strain evidence="6">VTCC 930004</strain>
    </source>
</reference>
<keyword evidence="3" id="KW-0862">Zinc</keyword>
<dbReference type="Gene3D" id="6.10.140.2220">
    <property type="match status" value="1"/>
</dbReference>
<dbReference type="Proteomes" id="UP001140091">
    <property type="component" value="Unassembled WGS sequence"/>
</dbReference>
<feature type="non-terminal residue" evidence="6">
    <location>
        <position position="1"/>
    </location>
</feature>
<gene>
    <name evidence="6" type="ORF">H1R20_g12756</name>
</gene>
<evidence type="ECO:0000313" key="7">
    <source>
        <dbReference type="Proteomes" id="UP001140091"/>
    </source>
</evidence>
<dbReference type="Pfam" id="PF01753">
    <property type="entry name" value="zf-MYND"/>
    <property type="match status" value="1"/>
</dbReference>
<dbReference type="SUPFAM" id="SSF144232">
    <property type="entry name" value="HIT/MYND zinc finger-like"/>
    <property type="match status" value="1"/>
</dbReference>
<dbReference type="InterPro" id="IPR027974">
    <property type="entry name" value="DUF4470"/>
</dbReference>
<dbReference type="OrthoDB" id="5282002at2759"/>
<feature type="domain" description="MYND-type" evidence="5">
    <location>
        <begin position="57"/>
        <end position="104"/>
    </location>
</feature>
<comment type="caution">
    <text evidence="6">The sequence shown here is derived from an EMBL/GenBank/DDBJ whole genome shotgun (WGS) entry which is preliminary data.</text>
</comment>
<evidence type="ECO:0000256" key="3">
    <source>
        <dbReference type="ARBA" id="ARBA00022833"/>
    </source>
</evidence>
<dbReference type="Pfam" id="PF14737">
    <property type="entry name" value="DUF4470"/>
    <property type="match status" value="1"/>
</dbReference>
<keyword evidence="1" id="KW-0479">Metal-binding</keyword>
<dbReference type="GO" id="GO:0008270">
    <property type="term" value="F:zinc ion binding"/>
    <property type="evidence" value="ECO:0007669"/>
    <property type="project" value="UniProtKB-KW"/>
</dbReference>
<name>A0A9W8J207_9AGAR</name>
<evidence type="ECO:0000256" key="4">
    <source>
        <dbReference type="PROSITE-ProRule" id="PRU00134"/>
    </source>
</evidence>
<dbReference type="AlphaFoldDB" id="A0A9W8J207"/>
<accession>A0A9W8J207</accession>
<proteinExistence type="predicted"/>
<evidence type="ECO:0000313" key="6">
    <source>
        <dbReference type="EMBL" id="KAJ2924328.1"/>
    </source>
</evidence>